<dbReference type="InterPro" id="IPR013974">
    <property type="entry name" value="SAF"/>
</dbReference>
<sequence length="180" mass="18454">MRRRLIAALLAGVAALSGLLALRPPAGTQVLVAARDLAPGVLRPGDMTLTELTPPPDGALRAPVPGRVLAAPMRKGEPFTDTRLLHSVRLEPGLVAVPVRIADADAARLLTAGSRIGVLAAWADRPAHLVADDVTVVSVPPSQDEHGALVVLATTAAQAGQLATAQAGGRLSVTLKTHLL</sequence>
<dbReference type="RefSeq" id="WP_343952700.1">
    <property type="nucleotide sequence ID" value="NZ_BAAAHQ010000027.1"/>
</dbReference>
<name>A0ABP4ATA1_9ACTN</name>
<comment type="caution">
    <text evidence="3">The sequence shown here is derived from an EMBL/GenBank/DDBJ whole genome shotgun (WGS) entry which is preliminary data.</text>
</comment>
<feature type="signal peptide" evidence="1">
    <location>
        <begin position="1"/>
        <end position="26"/>
    </location>
</feature>
<keyword evidence="4" id="KW-1185">Reference proteome</keyword>
<accession>A0ABP4ATA1</accession>
<gene>
    <name evidence="3" type="ORF">GCM10009560_52610</name>
</gene>
<feature type="domain" description="SAF" evidence="2">
    <location>
        <begin position="28"/>
        <end position="85"/>
    </location>
</feature>
<evidence type="ECO:0000313" key="4">
    <source>
        <dbReference type="Proteomes" id="UP001501578"/>
    </source>
</evidence>
<dbReference type="SMART" id="SM00858">
    <property type="entry name" value="SAF"/>
    <property type="match status" value="1"/>
</dbReference>
<reference evidence="4" key="1">
    <citation type="journal article" date="2019" name="Int. J. Syst. Evol. Microbiol.">
        <title>The Global Catalogue of Microorganisms (GCM) 10K type strain sequencing project: providing services to taxonomists for standard genome sequencing and annotation.</title>
        <authorList>
            <consortium name="The Broad Institute Genomics Platform"/>
            <consortium name="The Broad Institute Genome Sequencing Center for Infectious Disease"/>
            <person name="Wu L."/>
            <person name="Ma J."/>
        </authorList>
    </citation>
    <scope>NUCLEOTIDE SEQUENCE [LARGE SCALE GENOMIC DNA]</scope>
    <source>
        <strain evidence="4">JCM 11136</strain>
    </source>
</reference>
<feature type="chain" id="PRO_5046888604" description="SAF domain-containing protein" evidence="1">
    <location>
        <begin position="27"/>
        <end position="180"/>
    </location>
</feature>
<evidence type="ECO:0000256" key="1">
    <source>
        <dbReference type="SAM" id="SignalP"/>
    </source>
</evidence>
<organism evidence="3 4">
    <name type="scientific">Nonomuraea longicatena</name>
    <dbReference type="NCBI Taxonomy" id="83682"/>
    <lineage>
        <taxon>Bacteria</taxon>
        <taxon>Bacillati</taxon>
        <taxon>Actinomycetota</taxon>
        <taxon>Actinomycetes</taxon>
        <taxon>Streptosporangiales</taxon>
        <taxon>Streptosporangiaceae</taxon>
        <taxon>Nonomuraea</taxon>
    </lineage>
</organism>
<protein>
    <recommendedName>
        <fullName evidence="2">SAF domain-containing protein</fullName>
    </recommendedName>
</protein>
<keyword evidence="1" id="KW-0732">Signal</keyword>
<dbReference type="CDD" id="cd11614">
    <property type="entry name" value="SAF_CpaB_FlgA_like"/>
    <property type="match status" value="1"/>
</dbReference>
<dbReference type="Proteomes" id="UP001501578">
    <property type="component" value="Unassembled WGS sequence"/>
</dbReference>
<dbReference type="Pfam" id="PF08666">
    <property type="entry name" value="SAF"/>
    <property type="match status" value="1"/>
</dbReference>
<evidence type="ECO:0000259" key="2">
    <source>
        <dbReference type="SMART" id="SM00858"/>
    </source>
</evidence>
<evidence type="ECO:0000313" key="3">
    <source>
        <dbReference type="EMBL" id="GAA0940931.1"/>
    </source>
</evidence>
<dbReference type="EMBL" id="BAAAHQ010000027">
    <property type="protein sequence ID" value="GAA0940931.1"/>
    <property type="molecule type" value="Genomic_DNA"/>
</dbReference>
<proteinExistence type="predicted"/>